<dbReference type="SUPFAM" id="SSF51735">
    <property type="entry name" value="NAD(P)-binding Rossmann-fold domains"/>
    <property type="match status" value="1"/>
</dbReference>
<dbReference type="InterPro" id="IPR008030">
    <property type="entry name" value="NmrA-like"/>
</dbReference>
<sequence length="306" mass="33515">MASLLKNVVLIGASGDIGRIILDSLVESGLFNVTVLTTGSKTVTYPPTVRVRKSDFSDHELESAFTGQDVVISVVGMAALTDQKRYIDIAVKVGVKHFMPSEFGANASNDAVLELLSIFQGKRDVYEYLKTKESKDFSWTALGTSILLDWSLASGIGGYYIDTHTATIWDDGNKPFTMITAKQMGRAVISILQQPEKAANQYILVASLVTTQNEILAALEKATASTWEVLHTTTEEQLREATESINKGDFGGFYTMGRASMYAAKEGLGSDYTKEEKFANDLLGLKMEKLEDIINLAIHLKSVNFD</sequence>
<dbReference type="GeneID" id="63795009"/>
<dbReference type="InterPro" id="IPR045312">
    <property type="entry name" value="PCBER-like"/>
</dbReference>
<dbReference type="OrthoDB" id="9974981at2759"/>
<dbReference type="RefSeq" id="XP_040734297.1">
    <property type="nucleotide sequence ID" value="XM_040878307.1"/>
</dbReference>
<keyword evidence="1" id="KW-0521">NADP</keyword>
<evidence type="ECO:0000313" key="5">
    <source>
        <dbReference type="Proteomes" id="UP000249363"/>
    </source>
</evidence>
<gene>
    <name evidence="4" type="ORF">BHQ10_005793</name>
</gene>
<name>A0A364L225_TALAM</name>
<dbReference type="CDD" id="cd05259">
    <property type="entry name" value="PCBER_SDR_a"/>
    <property type="match status" value="1"/>
</dbReference>
<evidence type="ECO:0000256" key="1">
    <source>
        <dbReference type="ARBA" id="ARBA00022857"/>
    </source>
</evidence>
<dbReference type="EMBL" id="MIKG01000010">
    <property type="protein sequence ID" value="RAO69781.1"/>
    <property type="molecule type" value="Genomic_DNA"/>
</dbReference>
<evidence type="ECO:0000256" key="2">
    <source>
        <dbReference type="ARBA" id="ARBA00023002"/>
    </source>
</evidence>
<accession>A0A364L225</accession>
<dbReference type="PANTHER" id="PTHR47706:SF9">
    <property type="entry name" value="NMRA-LIKE DOMAIN-CONTAINING PROTEIN-RELATED"/>
    <property type="match status" value="1"/>
</dbReference>
<dbReference type="PANTHER" id="PTHR47706">
    <property type="entry name" value="NMRA-LIKE FAMILY PROTEIN"/>
    <property type="match status" value="1"/>
</dbReference>
<evidence type="ECO:0000259" key="3">
    <source>
        <dbReference type="Pfam" id="PF05368"/>
    </source>
</evidence>
<dbReference type="Pfam" id="PF05368">
    <property type="entry name" value="NmrA"/>
    <property type="match status" value="1"/>
</dbReference>
<dbReference type="AlphaFoldDB" id="A0A364L225"/>
<comment type="caution">
    <text evidence="4">The sequence shown here is derived from an EMBL/GenBank/DDBJ whole genome shotgun (WGS) entry which is preliminary data.</text>
</comment>
<keyword evidence="5" id="KW-1185">Reference proteome</keyword>
<keyword evidence="2" id="KW-0560">Oxidoreductase</keyword>
<dbReference type="Proteomes" id="UP000249363">
    <property type="component" value="Unassembled WGS sequence"/>
</dbReference>
<evidence type="ECO:0000313" key="4">
    <source>
        <dbReference type="EMBL" id="RAO69781.1"/>
    </source>
</evidence>
<dbReference type="Gene3D" id="3.40.50.720">
    <property type="entry name" value="NAD(P)-binding Rossmann-like Domain"/>
    <property type="match status" value="1"/>
</dbReference>
<dbReference type="STRING" id="1196081.A0A364L225"/>
<feature type="domain" description="NmrA-like" evidence="3">
    <location>
        <begin position="6"/>
        <end position="238"/>
    </location>
</feature>
<dbReference type="InterPro" id="IPR036291">
    <property type="entry name" value="NAD(P)-bd_dom_sf"/>
</dbReference>
<organism evidence="4 5">
    <name type="scientific">Talaromyces amestolkiae</name>
    <dbReference type="NCBI Taxonomy" id="1196081"/>
    <lineage>
        <taxon>Eukaryota</taxon>
        <taxon>Fungi</taxon>
        <taxon>Dikarya</taxon>
        <taxon>Ascomycota</taxon>
        <taxon>Pezizomycotina</taxon>
        <taxon>Eurotiomycetes</taxon>
        <taxon>Eurotiomycetidae</taxon>
        <taxon>Eurotiales</taxon>
        <taxon>Trichocomaceae</taxon>
        <taxon>Talaromyces</taxon>
        <taxon>Talaromyces sect. Talaromyces</taxon>
    </lineage>
</organism>
<dbReference type="GO" id="GO:0016491">
    <property type="term" value="F:oxidoreductase activity"/>
    <property type="evidence" value="ECO:0007669"/>
    <property type="project" value="UniProtKB-KW"/>
</dbReference>
<dbReference type="InterPro" id="IPR051609">
    <property type="entry name" value="NmrA/Isoflavone_reductase-like"/>
</dbReference>
<reference evidence="4 5" key="1">
    <citation type="journal article" date="2017" name="Biotechnol. Biofuels">
        <title>Differential beta-glucosidase expression as a function of carbon source availability in Talaromyces amestolkiae: a genomic and proteomic approach.</title>
        <authorList>
            <person name="de Eugenio L.I."/>
            <person name="Mendez-Liter J.A."/>
            <person name="Nieto-Dominguez M."/>
            <person name="Alonso L."/>
            <person name="Gil-Munoz J."/>
            <person name="Barriuso J."/>
            <person name="Prieto A."/>
            <person name="Martinez M.J."/>
        </authorList>
    </citation>
    <scope>NUCLEOTIDE SEQUENCE [LARGE SCALE GENOMIC DNA]</scope>
    <source>
        <strain evidence="4 5">CIB</strain>
    </source>
</reference>
<dbReference type="Gene3D" id="3.90.25.10">
    <property type="entry name" value="UDP-galactose 4-epimerase, domain 1"/>
    <property type="match status" value="1"/>
</dbReference>
<proteinExistence type="predicted"/>
<protein>
    <recommendedName>
        <fullName evidence="3">NmrA-like domain-containing protein</fullName>
    </recommendedName>
</protein>